<evidence type="ECO:0000313" key="6">
    <source>
        <dbReference type="EMBL" id="SOC49216.1"/>
    </source>
</evidence>
<dbReference type="GO" id="GO:0008710">
    <property type="term" value="F:8-amino-7-oxononanoate synthase activity"/>
    <property type="evidence" value="ECO:0007669"/>
    <property type="project" value="UniProtKB-EC"/>
</dbReference>
<dbReference type="EMBL" id="OBQI01000002">
    <property type="protein sequence ID" value="SOC49216.1"/>
    <property type="molecule type" value="Genomic_DNA"/>
</dbReference>
<dbReference type="PANTHER" id="PTHR13693">
    <property type="entry name" value="CLASS II AMINOTRANSFERASE/8-AMINO-7-OXONONANOATE SYNTHASE"/>
    <property type="match status" value="1"/>
</dbReference>
<name>A0A285V844_9ACTN</name>
<dbReference type="AlphaFoldDB" id="A0A285V844"/>
<evidence type="ECO:0000313" key="7">
    <source>
        <dbReference type="Proteomes" id="UP000219435"/>
    </source>
</evidence>
<organism evidence="6 7">
    <name type="scientific">Blastococcus aggregatus</name>
    <dbReference type="NCBI Taxonomy" id="38502"/>
    <lineage>
        <taxon>Bacteria</taxon>
        <taxon>Bacillati</taxon>
        <taxon>Actinomycetota</taxon>
        <taxon>Actinomycetes</taxon>
        <taxon>Geodermatophilales</taxon>
        <taxon>Geodermatophilaceae</taxon>
        <taxon>Blastococcus</taxon>
    </lineage>
</organism>
<comment type="cofactor">
    <cofactor evidence="1">
        <name>pyridoxal 5'-phosphate</name>
        <dbReference type="ChEBI" id="CHEBI:597326"/>
    </cofactor>
</comment>
<sequence length="428" mass="44050">MTDGLAAARPDLPAARLNRRDPFAPLHENALAALLRDPRHPGAASVAVPTGGAPLPLTRYADGHDRINLGTGNYLGLAGDPRMIESATAALRRYGTSTSGSRVLNGTTGLHLQLEEELADLYGTEAAVLTSSGVNANIALLSTICTPDDVLLVDAHVHASLHAAAAASRGRVVRWRHNDLASLAARLERLDPRAGAVVVVDGVYSMTGELAPLREITALCAQHGARLVVDEAHGLGVLGEGGRGAGEELGVLADVDAVTIALSKSLASVGGAVMTSRAAADGIRAGAMPYVFSAANDPASVAAALTAVRILRAEPERIVRLQENCALLRRVLAEAGAEPIEGRGAVVAVPTGSDEATGAAWRTAFDGGVYTNAVAYPAVPRGRGVLRLTVMATHTDAQLRAAGELVAAAVHAAQDRYGDDVPARRSVA</sequence>
<dbReference type="Proteomes" id="UP000219435">
    <property type="component" value="Unassembled WGS sequence"/>
</dbReference>
<dbReference type="EC" id="2.3.1.47" evidence="2"/>
<dbReference type="InterPro" id="IPR004839">
    <property type="entry name" value="Aminotransferase_I/II_large"/>
</dbReference>
<gene>
    <name evidence="6" type="ORF">SAMN05660748_1935</name>
</gene>
<proteinExistence type="predicted"/>
<dbReference type="Gene3D" id="3.90.1150.10">
    <property type="entry name" value="Aspartate Aminotransferase, domain 1"/>
    <property type="match status" value="1"/>
</dbReference>
<dbReference type="GO" id="GO:0030170">
    <property type="term" value="F:pyridoxal phosphate binding"/>
    <property type="evidence" value="ECO:0007669"/>
    <property type="project" value="InterPro"/>
</dbReference>
<evidence type="ECO:0000256" key="4">
    <source>
        <dbReference type="ARBA" id="ARBA00047715"/>
    </source>
</evidence>
<dbReference type="InterPro" id="IPR015422">
    <property type="entry name" value="PyrdxlP-dep_Trfase_small"/>
</dbReference>
<keyword evidence="7" id="KW-1185">Reference proteome</keyword>
<accession>A0A285V844</accession>
<protein>
    <recommendedName>
        <fullName evidence="2">8-amino-7-oxononanoate synthase</fullName>
        <ecNumber evidence="2">2.3.1.47</ecNumber>
    </recommendedName>
</protein>
<reference evidence="7" key="1">
    <citation type="submission" date="2017-08" db="EMBL/GenBank/DDBJ databases">
        <authorList>
            <person name="Varghese N."/>
            <person name="Submissions S."/>
        </authorList>
    </citation>
    <scope>NUCLEOTIDE SEQUENCE [LARGE SCALE GENOMIC DNA]</scope>
    <source>
        <strain evidence="7">DSM 4725</strain>
    </source>
</reference>
<dbReference type="RefSeq" id="WP_176522886.1">
    <property type="nucleotide sequence ID" value="NZ_OBQI01000002.1"/>
</dbReference>
<dbReference type="InterPro" id="IPR050087">
    <property type="entry name" value="AON_synthase_class-II"/>
</dbReference>
<evidence type="ECO:0000256" key="1">
    <source>
        <dbReference type="ARBA" id="ARBA00001933"/>
    </source>
</evidence>
<dbReference type="InterPro" id="IPR015424">
    <property type="entry name" value="PyrdxlP-dep_Trfase"/>
</dbReference>
<dbReference type="SUPFAM" id="SSF53383">
    <property type="entry name" value="PLP-dependent transferases"/>
    <property type="match status" value="1"/>
</dbReference>
<dbReference type="Gene3D" id="3.40.640.10">
    <property type="entry name" value="Type I PLP-dependent aspartate aminotransferase-like (Major domain)"/>
    <property type="match status" value="1"/>
</dbReference>
<comment type="catalytic activity">
    <reaction evidence="4">
        <text>6-carboxyhexanoyl-[ACP] + L-alanine + H(+) = (8S)-8-amino-7-oxononanoate + holo-[ACP] + CO2</text>
        <dbReference type="Rhea" id="RHEA:42288"/>
        <dbReference type="Rhea" id="RHEA-COMP:9685"/>
        <dbReference type="Rhea" id="RHEA-COMP:9955"/>
        <dbReference type="ChEBI" id="CHEBI:15378"/>
        <dbReference type="ChEBI" id="CHEBI:16526"/>
        <dbReference type="ChEBI" id="CHEBI:57972"/>
        <dbReference type="ChEBI" id="CHEBI:64479"/>
        <dbReference type="ChEBI" id="CHEBI:78846"/>
        <dbReference type="ChEBI" id="CHEBI:149468"/>
        <dbReference type="EC" id="2.3.1.47"/>
    </reaction>
</comment>
<feature type="domain" description="Aminotransferase class I/classII large" evidence="5">
    <location>
        <begin position="66"/>
        <end position="402"/>
    </location>
</feature>
<evidence type="ECO:0000259" key="5">
    <source>
        <dbReference type="Pfam" id="PF00155"/>
    </source>
</evidence>
<keyword evidence="3" id="KW-0808">Transferase</keyword>
<evidence type="ECO:0000256" key="2">
    <source>
        <dbReference type="ARBA" id="ARBA00013187"/>
    </source>
</evidence>
<dbReference type="Pfam" id="PF00155">
    <property type="entry name" value="Aminotran_1_2"/>
    <property type="match status" value="1"/>
</dbReference>
<dbReference type="InterPro" id="IPR015421">
    <property type="entry name" value="PyrdxlP-dep_Trfase_major"/>
</dbReference>
<evidence type="ECO:0000256" key="3">
    <source>
        <dbReference type="ARBA" id="ARBA00022679"/>
    </source>
</evidence>
<dbReference type="PANTHER" id="PTHR13693:SF3">
    <property type="entry name" value="LD36009P"/>
    <property type="match status" value="1"/>
</dbReference>